<feature type="transmembrane region" description="Helical" evidence="1">
    <location>
        <begin position="541"/>
        <end position="563"/>
    </location>
</feature>
<dbReference type="InterPro" id="IPR002656">
    <property type="entry name" value="Acyl_transf_3_dom"/>
</dbReference>
<reference evidence="5" key="3">
    <citation type="submission" date="2015-06" db="UniProtKB">
        <authorList>
            <consortium name="EnsemblMetazoa"/>
        </authorList>
    </citation>
    <scope>IDENTIFICATION</scope>
</reference>
<feature type="transmembrane region" description="Helical" evidence="1">
    <location>
        <begin position="208"/>
        <end position="230"/>
    </location>
</feature>
<feature type="transmembrane region" description="Helical" evidence="1">
    <location>
        <begin position="448"/>
        <end position="467"/>
    </location>
</feature>
<dbReference type="EMBL" id="KB311706">
    <property type="protein sequence ID" value="ELT88771.1"/>
    <property type="molecule type" value="Genomic_DNA"/>
</dbReference>
<dbReference type="HOGENOM" id="CLU_007874_3_1_1"/>
<evidence type="ECO:0000313" key="4">
    <source>
        <dbReference type="EMBL" id="ELT88771.1"/>
    </source>
</evidence>
<reference evidence="6" key="1">
    <citation type="submission" date="2012-12" db="EMBL/GenBank/DDBJ databases">
        <authorList>
            <person name="Hellsten U."/>
            <person name="Grimwood J."/>
            <person name="Chapman J.A."/>
            <person name="Shapiro H."/>
            <person name="Aerts A."/>
            <person name="Otillar R.P."/>
            <person name="Terry A.Y."/>
            <person name="Boore J.L."/>
            <person name="Simakov O."/>
            <person name="Marletaz F."/>
            <person name="Cho S.-J."/>
            <person name="Edsinger-Gonzales E."/>
            <person name="Havlak P."/>
            <person name="Kuo D.-H."/>
            <person name="Larsson T."/>
            <person name="Lv J."/>
            <person name="Arendt D."/>
            <person name="Savage R."/>
            <person name="Osoegawa K."/>
            <person name="de Jong P."/>
            <person name="Lindberg D.R."/>
            <person name="Seaver E.C."/>
            <person name="Weisblat D.A."/>
            <person name="Putnam N.H."/>
            <person name="Grigoriev I.V."/>
            <person name="Rokhsar D.S."/>
        </authorList>
    </citation>
    <scope>NUCLEOTIDE SEQUENCE</scope>
    <source>
        <strain evidence="6">I ESC-2004</strain>
    </source>
</reference>
<dbReference type="OrthoDB" id="207378at2759"/>
<keyword evidence="6" id="KW-1185">Reference proteome</keyword>
<evidence type="ECO:0000259" key="3">
    <source>
        <dbReference type="SMART" id="SM00703"/>
    </source>
</evidence>
<evidence type="ECO:0000256" key="1">
    <source>
        <dbReference type="SAM" id="Phobius"/>
    </source>
</evidence>
<organism evidence="4">
    <name type="scientific">Capitella teleta</name>
    <name type="common">Polychaete worm</name>
    <dbReference type="NCBI Taxonomy" id="283909"/>
    <lineage>
        <taxon>Eukaryota</taxon>
        <taxon>Metazoa</taxon>
        <taxon>Spiralia</taxon>
        <taxon>Lophotrochozoa</taxon>
        <taxon>Annelida</taxon>
        <taxon>Polychaeta</taxon>
        <taxon>Sedentaria</taxon>
        <taxon>Scolecida</taxon>
        <taxon>Capitellidae</taxon>
        <taxon>Capitella</taxon>
    </lineage>
</organism>
<keyword evidence="2" id="KW-0732">Signal</keyword>
<gene>
    <name evidence="4" type="ORF">CAPTEDRAFT_229170</name>
</gene>
<feature type="transmembrane region" description="Helical" evidence="1">
    <location>
        <begin position="387"/>
        <end position="409"/>
    </location>
</feature>
<keyword evidence="1" id="KW-0812">Transmembrane</keyword>
<name>R7TCI1_CAPTE</name>
<reference evidence="4 6" key="2">
    <citation type="journal article" date="2013" name="Nature">
        <title>Insights into bilaterian evolution from three spiralian genomes.</title>
        <authorList>
            <person name="Simakov O."/>
            <person name="Marletaz F."/>
            <person name="Cho S.J."/>
            <person name="Edsinger-Gonzales E."/>
            <person name="Havlak P."/>
            <person name="Hellsten U."/>
            <person name="Kuo D.H."/>
            <person name="Larsson T."/>
            <person name="Lv J."/>
            <person name="Arendt D."/>
            <person name="Savage R."/>
            <person name="Osoegawa K."/>
            <person name="de Jong P."/>
            <person name="Grimwood J."/>
            <person name="Chapman J.A."/>
            <person name="Shapiro H."/>
            <person name="Aerts A."/>
            <person name="Otillar R.P."/>
            <person name="Terry A.Y."/>
            <person name="Boore J.L."/>
            <person name="Grigoriev I.V."/>
            <person name="Lindberg D.R."/>
            <person name="Seaver E.C."/>
            <person name="Weisblat D.A."/>
            <person name="Putnam N.H."/>
            <person name="Rokhsar D.S."/>
        </authorList>
    </citation>
    <scope>NUCLEOTIDE SEQUENCE</scope>
    <source>
        <strain evidence="4 6">I ESC-2004</strain>
    </source>
</reference>
<dbReference type="EnsemblMetazoa" id="CapteT229170">
    <property type="protein sequence ID" value="CapteP229170"/>
    <property type="gene ID" value="CapteG229170"/>
</dbReference>
<dbReference type="EMBL" id="AMQN01015202">
    <property type="status" value="NOT_ANNOTATED_CDS"/>
    <property type="molecule type" value="Genomic_DNA"/>
</dbReference>
<dbReference type="SMART" id="SM00703">
    <property type="entry name" value="NRF"/>
    <property type="match status" value="1"/>
</dbReference>
<dbReference type="Pfam" id="PF01757">
    <property type="entry name" value="Acyl_transf_3"/>
    <property type="match status" value="1"/>
</dbReference>
<dbReference type="PANTHER" id="PTHR11161">
    <property type="entry name" value="O-ACYLTRANSFERASE"/>
    <property type="match status" value="1"/>
</dbReference>
<dbReference type="InterPro" id="IPR006621">
    <property type="entry name" value="Nose-resist-to-fluoxetine_N"/>
</dbReference>
<evidence type="ECO:0000313" key="6">
    <source>
        <dbReference type="Proteomes" id="UP000014760"/>
    </source>
</evidence>
<feature type="transmembrane region" description="Helical" evidence="1">
    <location>
        <begin position="575"/>
        <end position="599"/>
    </location>
</feature>
<feature type="transmembrane region" description="Helical" evidence="1">
    <location>
        <begin position="338"/>
        <end position="366"/>
    </location>
</feature>
<feature type="transmembrane region" description="Helical" evidence="1">
    <location>
        <begin position="685"/>
        <end position="706"/>
    </location>
</feature>
<dbReference type="AlphaFoldDB" id="R7TCI1"/>
<feature type="transmembrane region" description="Helical" evidence="1">
    <location>
        <begin position="648"/>
        <end position="670"/>
    </location>
</feature>
<sequence>MMMTMAPRVIAIATALLCITITTAEQQSPMHLPDILQHVSRMQEVLSADNINSELRNFTSHYSALLNLQSPLRVATHNLSVDCMNQTFKFLNNLRSGAPWALSMLDAQAKIPSGVLNGNFLWPGNYEQCLSVRALGAKNESLFRGKYCSAQIFPPALQGQFITLGLCLPDICDKDDLKVLVLAALEELKQQAPVTTNCQPVEAPSPDAAAICVICLLSLVAFIVLAASLYDILIYQPVLLCPPDEVLLPQTPPEPLLTEPSTNDAGQHRSTLDVTDYTPLLKREDVAEEHAKFVQSNTSVALRAFLAFSAYSNGAKLVSTRITSEDNLVSFMSWLRDISFQVIINASVSVDSFFFLSGTLVSYLLLREMAKREGPMKVSWLKFYFHRYWRLTPTLLITLGFFICVFPFMGEGPLWNPDISGGPCHNSWWSVPLYINNLYKPGIQCMVWVWYLANDMQFFIISPLLIIPLYKKPVLGVICNVAVIAVSCVSTGVITYIHSLPADFPMFAVDVKLAQFVASGLPEKLFSILYRVCRTDFFNKIYVAPWCRIGAYVIGVLCGFTLYKTSTSSFKMHWSVVVAGWAAAVALALSAIYGLLNVSRGHMISWELNAFYSAVHREVWALALFWLVFACCRGYGGPVNAILSWRPLVPLSRLTYCAYLVHPIVIQWYLLTMETAFHLTHFTEAWYFVGNIGITYAVAVVLSLAVEAPLIGIEKLFLR</sequence>
<dbReference type="InterPro" id="IPR052728">
    <property type="entry name" value="O2_lipid_transport_reg"/>
</dbReference>
<proteinExistence type="predicted"/>
<dbReference type="Pfam" id="PF20146">
    <property type="entry name" value="NRF"/>
    <property type="match status" value="1"/>
</dbReference>
<feature type="domain" description="Nose resistant-to-fluoxetine protein N-terminal" evidence="3">
    <location>
        <begin position="80"/>
        <end position="200"/>
    </location>
</feature>
<keyword evidence="1" id="KW-1133">Transmembrane helix</keyword>
<accession>R7TCI1</accession>
<feature type="transmembrane region" description="Helical" evidence="1">
    <location>
        <begin position="474"/>
        <end position="497"/>
    </location>
</feature>
<protein>
    <recommendedName>
        <fullName evidence="3">Nose resistant-to-fluoxetine protein N-terminal domain-containing protein</fullName>
    </recommendedName>
</protein>
<dbReference type="GO" id="GO:0016747">
    <property type="term" value="F:acyltransferase activity, transferring groups other than amino-acyl groups"/>
    <property type="evidence" value="ECO:0007669"/>
    <property type="project" value="InterPro"/>
</dbReference>
<feature type="transmembrane region" description="Helical" evidence="1">
    <location>
        <begin position="619"/>
        <end position="636"/>
    </location>
</feature>
<feature type="signal peptide" evidence="2">
    <location>
        <begin position="1"/>
        <end position="24"/>
    </location>
</feature>
<evidence type="ECO:0000256" key="2">
    <source>
        <dbReference type="SAM" id="SignalP"/>
    </source>
</evidence>
<dbReference type="OMA" id="CHSIECT"/>
<dbReference type="FunCoup" id="R7TCI1">
    <property type="interactions" value="2"/>
</dbReference>
<evidence type="ECO:0000313" key="5">
    <source>
        <dbReference type="EnsemblMetazoa" id="CapteP229170"/>
    </source>
</evidence>
<dbReference type="PANTHER" id="PTHR11161:SF0">
    <property type="entry name" value="O-ACYLTRANSFERASE LIKE PROTEIN"/>
    <property type="match status" value="1"/>
</dbReference>
<feature type="chain" id="PRO_5008786868" description="Nose resistant-to-fluoxetine protein N-terminal domain-containing protein" evidence="2">
    <location>
        <begin position="25"/>
        <end position="719"/>
    </location>
</feature>
<dbReference type="Proteomes" id="UP000014760">
    <property type="component" value="Unassembled WGS sequence"/>
</dbReference>
<keyword evidence="1" id="KW-0472">Membrane</keyword>